<evidence type="ECO:0000256" key="5">
    <source>
        <dbReference type="SAM" id="Phobius"/>
    </source>
</evidence>
<keyword evidence="8" id="KW-1185">Reference proteome</keyword>
<dbReference type="Gene3D" id="1.20.1250.20">
    <property type="entry name" value="MFS general substrate transporter like domains"/>
    <property type="match status" value="2"/>
</dbReference>
<feature type="transmembrane region" description="Helical" evidence="5">
    <location>
        <begin position="276"/>
        <end position="293"/>
    </location>
</feature>
<comment type="subcellular location">
    <subcellularLocation>
        <location evidence="1">Cell membrane</location>
        <topology evidence="1">Multi-pass membrane protein</topology>
    </subcellularLocation>
</comment>
<accession>A0ABV4HZL3</accession>
<dbReference type="SUPFAM" id="SSF103473">
    <property type="entry name" value="MFS general substrate transporter"/>
    <property type="match status" value="1"/>
</dbReference>
<dbReference type="InterPro" id="IPR005829">
    <property type="entry name" value="Sugar_transporter_CS"/>
</dbReference>
<proteinExistence type="predicted"/>
<keyword evidence="4 5" id="KW-0472">Membrane</keyword>
<evidence type="ECO:0000313" key="8">
    <source>
        <dbReference type="Proteomes" id="UP001566476"/>
    </source>
</evidence>
<dbReference type="RefSeq" id="WP_370717913.1">
    <property type="nucleotide sequence ID" value="NZ_JBGGTQ010000003.1"/>
</dbReference>
<dbReference type="PANTHER" id="PTHR23528">
    <property type="match status" value="1"/>
</dbReference>
<feature type="transmembrane region" description="Helical" evidence="5">
    <location>
        <begin position="302"/>
        <end position="321"/>
    </location>
</feature>
<dbReference type="PANTHER" id="PTHR23528:SF1">
    <property type="entry name" value="MAJOR FACILITATOR SUPERFAMILY (MFS) PROFILE DOMAIN-CONTAINING PROTEIN"/>
    <property type="match status" value="1"/>
</dbReference>
<dbReference type="Proteomes" id="UP001566476">
    <property type="component" value="Unassembled WGS sequence"/>
</dbReference>
<feature type="transmembrane region" description="Helical" evidence="5">
    <location>
        <begin position="94"/>
        <end position="113"/>
    </location>
</feature>
<evidence type="ECO:0000256" key="1">
    <source>
        <dbReference type="ARBA" id="ARBA00004651"/>
    </source>
</evidence>
<feature type="transmembrane region" description="Helical" evidence="5">
    <location>
        <begin position="119"/>
        <end position="141"/>
    </location>
</feature>
<evidence type="ECO:0000256" key="4">
    <source>
        <dbReference type="ARBA" id="ARBA00023136"/>
    </source>
</evidence>
<keyword evidence="2 5" id="KW-0812">Transmembrane</keyword>
<evidence type="ECO:0000313" key="7">
    <source>
        <dbReference type="EMBL" id="MEZ0491857.1"/>
    </source>
</evidence>
<name>A0ABV4HZL3_9ACTN</name>
<sequence length="422" mass="44742">MSSQVTPVLPGAAQTRVSRSYLFTLGFAQFGIFAAILAPIFVSMAIKAEQINPENPAAVVGSVLPVGALGALVSNPIFGALSDRTRTRWGRRRPWLLGGIVGLLAGLAWMGTAETVGELIASWLFCQVASNAASAALLASFADNVPEAQRGRASGVLAVAQNVSILAGLYLAVYLQTDLALLFLVPGVIGVVSVVVYVAVTRDRVPETPLPRMNLLEMAHTFWTNPLKFPDFGLAWWSRFLITLATYMFTTYRLIYMQDHLGLERSAAVAAQAQGVLYYTLALLVSAYLGGWLSDKLGRRKVFVMAATALFAVGLVILAHADSVAVFYAAEILMGFAYGVYGSVDNALTIAVLPDPEQPGKDLGVINMAQALPQSVAPGLGLLLLGVGASGARADNYPLLLWGAGIVALVGVLVILPIRKVR</sequence>
<dbReference type="EMBL" id="JBGGTQ010000003">
    <property type="protein sequence ID" value="MEZ0491857.1"/>
    <property type="molecule type" value="Genomic_DNA"/>
</dbReference>
<feature type="transmembrane region" description="Helical" evidence="5">
    <location>
        <begin position="236"/>
        <end position="256"/>
    </location>
</feature>
<dbReference type="PROSITE" id="PS50850">
    <property type="entry name" value="MFS"/>
    <property type="match status" value="1"/>
</dbReference>
<gene>
    <name evidence="7" type="ORF">AB2L28_06350</name>
</gene>
<reference evidence="7 8" key="1">
    <citation type="submission" date="2024-07" db="EMBL/GenBank/DDBJ databases">
        <authorList>
            <person name="Thanompreechachai J."/>
            <person name="Duangmal K."/>
        </authorList>
    </citation>
    <scope>NUCLEOTIDE SEQUENCE [LARGE SCALE GENOMIC DNA]</scope>
    <source>
        <strain evidence="7 8">TBRC 1896</strain>
    </source>
</reference>
<feature type="transmembrane region" description="Helical" evidence="5">
    <location>
        <begin position="179"/>
        <end position="200"/>
    </location>
</feature>
<protein>
    <submittedName>
        <fullName evidence="7">MFS transporter</fullName>
    </submittedName>
</protein>
<evidence type="ECO:0000256" key="2">
    <source>
        <dbReference type="ARBA" id="ARBA00022692"/>
    </source>
</evidence>
<dbReference type="InterPro" id="IPR011701">
    <property type="entry name" value="MFS"/>
</dbReference>
<feature type="transmembrane region" description="Helical" evidence="5">
    <location>
        <begin position="153"/>
        <end position="173"/>
    </location>
</feature>
<evidence type="ECO:0000256" key="3">
    <source>
        <dbReference type="ARBA" id="ARBA00022989"/>
    </source>
</evidence>
<dbReference type="InterPro" id="IPR036259">
    <property type="entry name" value="MFS_trans_sf"/>
</dbReference>
<organism evidence="7 8">
    <name type="scientific">Kineococcus mangrovi</name>
    <dbReference type="NCBI Taxonomy" id="1660183"/>
    <lineage>
        <taxon>Bacteria</taxon>
        <taxon>Bacillati</taxon>
        <taxon>Actinomycetota</taxon>
        <taxon>Actinomycetes</taxon>
        <taxon>Kineosporiales</taxon>
        <taxon>Kineosporiaceae</taxon>
        <taxon>Kineococcus</taxon>
    </lineage>
</organism>
<feature type="transmembrane region" description="Helical" evidence="5">
    <location>
        <begin position="399"/>
        <end position="418"/>
    </location>
</feature>
<feature type="domain" description="Major facilitator superfamily (MFS) profile" evidence="6">
    <location>
        <begin position="19"/>
        <end position="422"/>
    </location>
</feature>
<dbReference type="InterPro" id="IPR020846">
    <property type="entry name" value="MFS_dom"/>
</dbReference>
<keyword evidence="3 5" id="KW-1133">Transmembrane helix</keyword>
<feature type="transmembrane region" description="Helical" evidence="5">
    <location>
        <begin position="21"/>
        <end position="46"/>
    </location>
</feature>
<feature type="transmembrane region" description="Helical" evidence="5">
    <location>
        <begin position="58"/>
        <end position="82"/>
    </location>
</feature>
<dbReference type="PROSITE" id="PS00216">
    <property type="entry name" value="SUGAR_TRANSPORT_1"/>
    <property type="match status" value="1"/>
</dbReference>
<evidence type="ECO:0000259" key="6">
    <source>
        <dbReference type="PROSITE" id="PS50850"/>
    </source>
</evidence>
<dbReference type="Pfam" id="PF07690">
    <property type="entry name" value="MFS_1"/>
    <property type="match status" value="1"/>
</dbReference>
<comment type="caution">
    <text evidence="7">The sequence shown here is derived from an EMBL/GenBank/DDBJ whole genome shotgun (WGS) entry which is preliminary data.</text>
</comment>